<organism evidence="3 4">
    <name type="scientific">Nocardia lasii</name>
    <dbReference type="NCBI Taxonomy" id="1616107"/>
    <lineage>
        <taxon>Bacteria</taxon>
        <taxon>Bacillati</taxon>
        <taxon>Actinomycetota</taxon>
        <taxon>Actinomycetes</taxon>
        <taxon>Mycobacteriales</taxon>
        <taxon>Nocardiaceae</taxon>
        <taxon>Nocardia</taxon>
    </lineage>
</organism>
<evidence type="ECO:0000313" key="3">
    <source>
        <dbReference type="EMBL" id="MFC6012029.1"/>
    </source>
</evidence>
<feature type="domain" description="HTH merR-type" evidence="2">
    <location>
        <begin position="6"/>
        <end position="74"/>
    </location>
</feature>
<dbReference type="SMART" id="SM00422">
    <property type="entry name" value="HTH_MERR"/>
    <property type="match status" value="1"/>
</dbReference>
<dbReference type="RefSeq" id="WP_378604837.1">
    <property type="nucleotide sequence ID" value="NZ_JBHSQN010000009.1"/>
</dbReference>
<comment type="caution">
    <text evidence="3">The sequence shown here is derived from an EMBL/GenBank/DDBJ whole genome shotgun (WGS) entry which is preliminary data.</text>
</comment>
<dbReference type="PANTHER" id="PTHR30204">
    <property type="entry name" value="REDOX-CYCLING DRUG-SENSING TRANSCRIPTIONAL ACTIVATOR SOXR"/>
    <property type="match status" value="1"/>
</dbReference>
<protein>
    <submittedName>
        <fullName evidence="3">MerR family transcriptional regulator</fullName>
    </submittedName>
</protein>
<dbReference type="PROSITE" id="PS50937">
    <property type="entry name" value="HTH_MERR_2"/>
    <property type="match status" value="1"/>
</dbReference>
<sequence length="305" mass="33363">MTQVRYTTIGELAARSGVAVRTIRFYCDEGLLDATRTATGHRVFDPAAVERLMLLRRLRSFGIGLSAIQDILTGARSIAEVVAAERRTLDDDIDALNHRRALLRAVESGTPDRCDEHLNHLAAVIDPRAAREALITFWRRQLSPLPSSSIDGFLAMNVPELTPDAPPEHLIAYAELVAAVSNPDVSVSVHDTLRHHATPGVRDERRLLLDIADTCLEAAPHVAAATPPTPGPELDHYVTAHATARSRRDTPAFRHQLLRDAPGASPHVRRYWQLTTTLTPEPTSGTAQLWLSDALAASVESEGRC</sequence>
<dbReference type="Gene3D" id="1.10.1660.10">
    <property type="match status" value="1"/>
</dbReference>
<dbReference type="Pfam" id="PF13411">
    <property type="entry name" value="MerR_1"/>
    <property type="match status" value="1"/>
</dbReference>
<dbReference type="EMBL" id="JBHSQN010000009">
    <property type="protein sequence ID" value="MFC6012029.1"/>
    <property type="molecule type" value="Genomic_DNA"/>
</dbReference>
<evidence type="ECO:0000256" key="1">
    <source>
        <dbReference type="ARBA" id="ARBA00023125"/>
    </source>
</evidence>
<evidence type="ECO:0000313" key="4">
    <source>
        <dbReference type="Proteomes" id="UP001596223"/>
    </source>
</evidence>
<name>A0ABW1JRF4_9NOCA</name>
<dbReference type="InterPro" id="IPR047057">
    <property type="entry name" value="MerR_fam"/>
</dbReference>
<gene>
    <name evidence="3" type="ORF">ACFP3H_13305</name>
</gene>
<dbReference type="CDD" id="cd00592">
    <property type="entry name" value="HTH_MerR-like"/>
    <property type="match status" value="1"/>
</dbReference>
<evidence type="ECO:0000259" key="2">
    <source>
        <dbReference type="PROSITE" id="PS50937"/>
    </source>
</evidence>
<proteinExistence type="predicted"/>
<dbReference type="PANTHER" id="PTHR30204:SF93">
    <property type="entry name" value="HTH MERR-TYPE DOMAIN-CONTAINING PROTEIN"/>
    <property type="match status" value="1"/>
</dbReference>
<keyword evidence="1" id="KW-0238">DNA-binding</keyword>
<reference evidence="4" key="1">
    <citation type="journal article" date="2019" name="Int. J. Syst. Evol. Microbiol.">
        <title>The Global Catalogue of Microorganisms (GCM) 10K type strain sequencing project: providing services to taxonomists for standard genome sequencing and annotation.</title>
        <authorList>
            <consortium name="The Broad Institute Genomics Platform"/>
            <consortium name="The Broad Institute Genome Sequencing Center for Infectious Disease"/>
            <person name="Wu L."/>
            <person name="Ma J."/>
        </authorList>
    </citation>
    <scope>NUCLEOTIDE SEQUENCE [LARGE SCALE GENOMIC DNA]</scope>
    <source>
        <strain evidence="4">CCUG 36956</strain>
    </source>
</reference>
<dbReference type="InterPro" id="IPR009061">
    <property type="entry name" value="DNA-bd_dom_put_sf"/>
</dbReference>
<dbReference type="InterPro" id="IPR000551">
    <property type="entry name" value="MerR-type_HTH_dom"/>
</dbReference>
<keyword evidence="4" id="KW-1185">Reference proteome</keyword>
<accession>A0ABW1JRF4</accession>
<dbReference type="Proteomes" id="UP001596223">
    <property type="component" value="Unassembled WGS sequence"/>
</dbReference>
<dbReference type="PRINTS" id="PR00040">
    <property type="entry name" value="HTHMERR"/>
</dbReference>
<dbReference type="SUPFAM" id="SSF46955">
    <property type="entry name" value="Putative DNA-binding domain"/>
    <property type="match status" value="1"/>
</dbReference>